<feature type="domain" description="DUF2345" evidence="2">
    <location>
        <begin position="630"/>
        <end position="737"/>
    </location>
</feature>
<dbReference type="NCBIfam" id="TIGR01646">
    <property type="entry name" value="vgr_GE"/>
    <property type="match status" value="1"/>
</dbReference>
<gene>
    <name evidence="4" type="primary">vgrG</name>
    <name evidence="4" type="ORF">V4F39_26440</name>
</gene>
<dbReference type="AlphaFoldDB" id="A0AAW9QEH8"/>
<dbReference type="Gene3D" id="3.55.50.10">
    <property type="entry name" value="Baseplate protein-like domains"/>
    <property type="match status" value="1"/>
</dbReference>
<feature type="region of interest" description="Disordered" evidence="1">
    <location>
        <begin position="563"/>
        <end position="582"/>
    </location>
</feature>
<dbReference type="InterPro" id="IPR018769">
    <property type="entry name" value="VgrG2_DUF2345"/>
</dbReference>
<evidence type="ECO:0000313" key="5">
    <source>
        <dbReference type="Proteomes" id="UP001336250"/>
    </source>
</evidence>
<dbReference type="SUPFAM" id="SSF69255">
    <property type="entry name" value="gp5 N-terminal domain-like"/>
    <property type="match status" value="1"/>
</dbReference>
<evidence type="ECO:0000313" key="4">
    <source>
        <dbReference type="EMBL" id="MEF7617476.1"/>
    </source>
</evidence>
<dbReference type="Pfam" id="PF13296">
    <property type="entry name" value="T6SS_Vgr"/>
    <property type="match status" value="1"/>
</dbReference>
<dbReference type="Proteomes" id="UP001336250">
    <property type="component" value="Unassembled WGS sequence"/>
</dbReference>
<dbReference type="Gene3D" id="2.40.50.230">
    <property type="entry name" value="Gp5 N-terminal domain"/>
    <property type="match status" value="1"/>
</dbReference>
<keyword evidence="5" id="KW-1185">Reference proteome</keyword>
<protein>
    <submittedName>
        <fullName evidence="4">Type VI secretion system tip protein VgrG</fullName>
    </submittedName>
</protein>
<sequence>MLLSDRPAGAFAAPFRLDLEGLPPGTLAVVRHRIEARLDAPYTVRLWLQADPALLQALREPVGRRATFFLQSQAHSFEPFHGRVAEAAFGGWAPDDDAADPLSALLDAPALPHPNADALPLSLVLRPRLWWAGLGGRHRHFQRQSTEDTVRAVLAEHGLTAADVRFVQGTPLPARRYRQQSGESDLVFVHRLLQAEGLWYRFEQTPEREVMVVGDDAGGWARPPHWSAVRFVAPAGLATPPDAGLPGTGWQQVITDFERVARVVPTEARVTDRNYRLPALMLQAAAEGPQASGGTVHLHGLHLKTAEEAGLRARQAREHGRQGADRLHASSTLTALSPGQCFGVQPAPGVPEGLAGRWVVVAVVHEGDRVQPYRNRFEAQPEPVAWRPAHNGPPPLAGFQHLRVDTTDGANPYARLDAHGRYLAWRHAEHRQAPGGTGSAPLRLARDLAGADYGQHFPVHAGVEALGAHMHGDPDRPVLLGVAHDSRHPNPVTAANATRHVLRTWANNKLRLEDASGREHIKLATEHGVTQLHLGHVVNHARAERGRGFELRTDLCGALRSPGGQLLTTEPANPDADPQGRGHQADALAAKEHVQRILPWAERRSQAAQQVGLEAADLQMATQLLQGLPAGRLQAPLQVHHSPAGLAWAARGTLTFGSERTQGWHAQGPIALASTQPLGLTAKKGLRLHAEQGGIRHVTSRGDHTVHVQDGDFNVRAAQDVHLESKQGVVRLQSREGRYFVEVGPEGFRTNAREIRTRAGARIEFNGGAAGGAVAAEPATDAGVAGGLGYFGKMRVNDKQRMPVMDGLRSTLLDDRPAYVDPRGEDRACTVRSGYIDDIDSAMPIVVRWMKKKET</sequence>
<feature type="domain" description="Putative type VI secretion system Rhs element associated Vgr" evidence="3">
    <location>
        <begin position="504"/>
        <end position="596"/>
    </location>
</feature>
<dbReference type="Pfam" id="PF05954">
    <property type="entry name" value="Phage_GPD"/>
    <property type="match status" value="1"/>
</dbReference>
<evidence type="ECO:0000259" key="3">
    <source>
        <dbReference type="Pfam" id="PF13296"/>
    </source>
</evidence>
<dbReference type="InterPro" id="IPR037026">
    <property type="entry name" value="Vgr_OB-fold_dom_sf"/>
</dbReference>
<dbReference type="Gene3D" id="2.30.110.50">
    <property type="match status" value="1"/>
</dbReference>
<accession>A0AAW9QEH8</accession>
<proteinExistence type="predicted"/>
<comment type="caution">
    <text evidence="4">The sequence shown here is derived from an EMBL/GenBank/DDBJ whole genome shotgun (WGS) entry which is preliminary data.</text>
</comment>
<organism evidence="4 5">
    <name type="scientific">Aquincola agrisoli</name>
    <dbReference type="NCBI Taxonomy" id="3119538"/>
    <lineage>
        <taxon>Bacteria</taxon>
        <taxon>Pseudomonadati</taxon>
        <taxon>Pseudomonadota</taxon>
        <taxon>Betaproteobacteria</taxon>
        <taxon>Burkholderiales</taxon>
        <taxon>Sphaerotilaceae</taxon>
        <taxon>Aquincola</taxon>
    </lineage>
</organism>
<name>A0AAW9QEH8_9BURK</name>
<dbReference type="Gene3D" id="4.10.220.110">
    <property type="match status" value="1"/>
</dbReference>
<dbReference type="Pfam" id="PF10106">
    <property type="entry name" value="DUF2345"/>
    <property type="match status" value="1"/>
</dbReference>
<dbReference type="InterPro" id="IPR028244">
    <property type="entry name" value="T6SS_Rhs_Vgr_dom"/>
</dbReference>
<reference evidence="4 5" key="1">
    <citation type="submission" date="2024-02" db="EMBL/GenBank/DDBJ databases">
        <title>Genome sequence of Aquincola sp. MAHUQ-54.</title>
        <authorList>
            <person name="Huq M.A."/>
        </authorList>
    </citation>
    <scope>NUCLEOTIDE SEQUENCE [LARGE SCALE GENOMIC DNA]</scope>
    <source>
        <strain evidence="4 5">MAHUQ-54</strain>
    </source>
</reference>
<dbReference type="RefSeq" id="WP_332293239.1">
    <property type="nucleotide sequence ID" value="NZ_JAZIBG010000058.1"/>
</dbReference>
<dbReference type="EMBL" id="JAZIBG010000058">
    <property type="protein sequence ID" value="MEF7617476.1"/>
    <property type="molecule type" value="Genomic_DNA"/>
</dbReference>
<dbReference type="InterPro" id="IPR006533">
    <property type="entry name" value="T6SS_Vgr_RhsGE"/>
</dbReference>
<evidence type="ECO:0000256" key="1">
    <source>
        <dbReference type="SAM" id="MobiDB-lite"/>
    </source>
</evidence>
<evidence type="ECO:0000259" key="2">
    <source>
        <dbReference type="Pfam" id="PF10106"/>
    </source>
</evidence>
<dbReference type="SUPFAM" id="SSF69279">
    <property type="entry name" value="Phage tail proteins"/>
    <property type="match status" value="2"/>
</dbReference>